<dbReference type="OrthoDB" id="10249419at2759"/>
<accession>A0A9W4ICG9</accession>
<sequence>MKETNNSLKGILSVLQPTVASKWELEVRSLTHKNQAIEDDLKKTKKNLADSREKQNQAIRDLQASTFDFQDPQQWSLDTDSTIRQQLGGLEKSAKSWCRANCVKRLGDLPANPPRGWDAVLRYDVKVFAQYDEQLPQIILQALLMHCIYGEIFAKPLFFLPWRVQGAGGEEGGEVGAEMIARQDLSEVMVGIIHEVTQGNLAEGNSWRCNLLRLLDPKPTGNEPELRLLVLKATKNRTEMAREAAANSLMEAFLKNSVSLPISPNSLEGAAVAELRQIFVAAAHLSYKLWLRKSYLEVQTIQKIPDRYHQDSDLLRAHSRHVASLENDPAGLDNRPVDVVVHPALIVHGSSDGTNYEPTRVWMQAVVWMG</sequence>
<keyword evidence="1" id="KW-0175">Coiled coil</keyword>
<proteinExistence type="predicted"/>
<reference evidence="2" key="1">
    <citation type="submission" date="2021-07" db="EMBL/GenBank/DDBJ databases">
        <authorList>
            <person name="Branca A.L. A."/>
        </authorList>
    </citation>
    <scope>NUCLEOTIDE SEQUENCE</scope>
</reference>
<dbReference type="AlphaFoldDB" id="A0A9W4ICG9"/>
<evidence type="ECO:0000313" key="2">
    <source>
        <dbReference type="EMBL" id="CAG8261061.1"/>
    </source>
</evidence>
<evidence type="ECO:0000313" key="3">
    <source>
        <dbReference type="Proteomes" id="UP001152592"/>
    </source>
</evidence>
<dbReference type="Proteomes" id="UP001152592">
    <property type="component" value="Unassembled WGS sequence"/>
</dbReference>
<dbReference type="EMBL" id="CAJVPD010000034">
    <property type="protein sequence ID" value="CAG8261061.1"/>
    <property type="molecule type" value="Genomic_DNA"/>
</dbReference>
<evidence type="ECO:0000256" key="1">
    <source>
        <dbReference type="SAM" id="Coils"/>
    </source>
</evidence>
<protein>
    <submittedName>
        <fullName evidence="2">Uncharacterized protein</fullName>
    </submittedName>
</protein>
<name>A0A9W4ICG9_9EURO</name>
<gene>
    <name evidence="2" type="ORF">PSALAMII_LOCUS948</name>
</gene>
<comment type="caution">
    <text evidence="2">The sequence shown here is derived from an EMBL/GenBank/DDBJ whole genome shotgun (WGS) entry which is preliminary data.</text>
</comment>
<organism evidence="2 3">
    <name type="scientific">Penicillium salamii</name>
    <dbReference type="NCBI Taxonomy" id="1612424"/>
    <lineage>
        <taxon>Eukaryota</taxon>
        <taxon>Fungi</taxon>
        <taxon>Dikarya</taxon>
        <taxon>Ascomycota</taxon>
        <taxon>Pezizomycotina</taxon>
        <taxon>Eurotiomycetes</taxon>
        <taxon>Eurotiomycetidae</taxon>
        <taxon>Eurotiales</taxon>
        <taxon>Aspergillaceae</taxon>
        <taxon>Penicillium</taxon>
    </lineage>
</organism>
<feature type="coiled-coil region" evidence="1">
    <location>
        <begin position="20"/>
        <end position="65"/>
    </location>
</feature>